<dbReference type="AlphaFoldDB" id="A0A5J4UKU1"/>
<dbReference type="EMBL" id="SNRW01015153">
    <property type="protein sequence ID" value="KAA6370691.1"/>
    <property type="molecule type" value="Genomic_DNA"/>
</dbReference>
<dbReference type="Proteomes" id="UP000324800">
    <property type="component" value="Unassembled WGS sequence"/>
</dbReference>
<evidence type="ECO:0000313" key="1">
    <source>
        <dbReference type="EMBL" id="KAA6370691.1"/>
    </source>
</evidence>
<name>A0A5J4UKU1_9EUKA</name>
<proteinExistence type="predicted"/>
<protein>
    <submittedName>
        <fullName evidence="1">Uncharacterized protein</fullName>
    </submittedName>
</protein>
<evidence type="ECO:0000313" key="2">
    <source>
        <dbReference type="Proteomes" id="UP000324800"/>
    </source>
</evidence>
<organism evidence="1 2">
    <name type="scientific">Streblomastix strix</name>
    <dbReference type="NCBI Taxonomy" id="222440"/>
    <lineage>
        <taxon>Eukaryota</taxon>
        <taxon>Metamonada</taxon>
        <taxon>Preaxostyla</taxon>
        <taxon>Oxymonadida</taxon>
        <taxon>Streblomastigidae</taxon>
        <taxon>Streblomastix</taxon>
    </lineage>
</organism>
<reference evidence="1 2" key="1">
    <citation type="submission" date="2019-03" db="EMBL/GenBank/DDBJ databases">
        <title>Single cell metagenomics reveals metabolic interactions within the superorganism composed of flagellate Streblomastix strix and complex community of Bacteroidetes bacteria on its surface.</title>
        <authorList>
            <person name="Treitli S.C."/>
            <person name="Kolisko M."/>
            <person name="Husnik F."/>
            <person name="Keeling P."/>
            <person name="Hampl V."/>
        </authorList>
    </citation>
    <scope>NUCLEOTIDE SEQUENCE [LARGE SCALE GENOMIC DNA]</scope>
    <source>
        <strain evidence="1">ST1C</strain>
    </source>
</reference>
<gene>
    <name evidence="1" type="ORF">EZS28_033782</name>
</gene>
<comment type="caution">
    <text evidence="1">The sequence shown here is derived from an EMBL/GenBank/DDBJ whole genome shotgun (WGS) entry which is preliminary data.</text>
</comment>
<accession>A0A5J4UKU1</accession>
<sequence length="161" mass="18716">MQTHDTADEITKLNKILFNSPKNPLLRSALNRIETFNNEKENYIAVGLGRWGTKSKELRIPVGWYAINHASAFVETGIANRFEIDPSNGSHFQRHLFDVKMSFLHVHPRLNIFNWEWIEQKEKEGNVVYNGKYVKHICLRADLTIEEECFRVVIEPKHGIG</sequence>